<name>A0ABV5W640_9BACL</name>
<organism evidence="2 3">
    <name type="scientific">Paenibacillus hodogayensis</name>
    <dbReference type="NCBI Taxonomy" id="279208"/>
    <lineage>
        <taxon>Bacteria</taxon>
        <taxon>Bacillati</taxon>
        <taxon>Bacillota</taxon>
        <taxon>Bacilli</taxon>
        <taxon>Bacillales</taxon>
        <taxon>Paenibacillaceae</taxon>
        <taxon>Paenibacillus</taxon>
    </lineage>
</organism>
<evidence type="ECO:0000313" key="3">
    <source>
        <dbReference type="Proteomes" id="UP001589619"/>
    </source>
</evidence>
<accession>A0ABV5W640</accession>
<comment type="caution">
    <text evidence="2">The sequence shown here is derived from an EMBL/GenBank/DDBJ whole genome shotgun (WGS) entry which is preliminary data.</text>
</comment>
<sequence length="118" mass="13704">MYKSVIEDGKFLVLVTDGTFDAPIIELPTEELADKVAFELQSAWDQGVVWGAYRKQKELDGNGVDKNTREEIQKLKDMSPTEREAYSQKANRRNDRVQRVEEAKRWKSVLNWKSGKRD</sequence>
<evidence type="ECO:0000256" key="1">
    <source>
        <dbReference type="SAM" id="MobiDB-lite"/>
    </source>
</evidence>
<evidence type="ECO:0008006" key="4">
    <source>
        <dbReference type="Google" id="ProtNLM"/>
    </source>
</evidence>
<feature type="compositionally biased region" description="Basic and acidic residues" evidence="1">
    <location>
        <begin position="66"/>
        <end position="99"/>
    </location>
</feature>
<protein>
    <recommendedName>
        <fullName evidence="4">PPM-type phosphatase domain-containing protein</fullName>
    </recommendedName>
</protein>
<dbReference type="Proteomes" id="UP001589619">
    <property type="component" value="Unassembled WGS sequence"/>
</dbReference>
<gene>
    <name evidence="2" type="ORF">ACFFNY_30205</name>
</gene>
<feature type="region of interest" description="Disordered" evidence="1">
    <location>
        <begin position="60"/>
        <end position="99"/>
    </location>
</feature>
<evidence type="ECO:0000313" key="2">
    <source>
        <dbReference type="EMBL" id="MFB9755876.1"/>
    </source>
</evidence>
<reference evidence="2 3" key="1">
    <citation type="submission" date="2024-09" db="EMBL/GenBank/DDBJ databases">
        <authorList>
            <person name="Sun Q."/>
            <person name="Mori K."/>
        </authorList>
    </citation>
    <scope>NUCLEOTIDE SEQUENCE [LARGE SCALE GENOMIC DNA]</scope>
    <source>
        <strain evidence="2 3">JCM 12520</strain>
    </source>
</reference>
<keyword evidence="3" id="KW-1185">Reference proteome</keyword>
<dbReference type="EMBL" id="JBHMAG010000019">
    <property type="protein sequence ID" value="MFB9755876.1"/>
    <property type="molecule type" value="Genomic_DNA"/>
</dbReference>
<proteinExistence type="predicted"/>